<keyword evidence="5 8" id="KW-0418">Kinase</keyword>
<dbReference type="InterPro" id="IPR036097">
    <property type="entry name" value="HisK_dim/P_sf"/>
</dbReference>
<evidence type="ECO:0000259" key="6">
    <source>
        <dbReference type="PROSITE" id="PS50112"/>
    </source>
</evidence>
<evidence type="ECO:0000256" key="4">
    <source>
        <dbReference type="ARBA" id="ARBA00022679"/>
    </source>
</evidence>
<comment type="catalytic activity">
    <reaction evidence="1">
        <text>ATP + protein L-histidine = ADP + protein N-phospho-L-histidine.</text>
        <dbReference type="EC" id="2.7.13.3"/>
    </reaction>
</comment>
<dbReference type="PANTHER" id="PTHR43304:SF1">
    <property type="entry name" value="PAC DOMAIN-CONTAINING PROTEIN"/>
    <property type="match status" value="1"/>
</dbReference>
<dbReference type="SMART" id="SM00091">
    <property type="entry name" value="PAS"/>
    <property type="match status" value="1"/>
</dbReference>
<name>E3T324_9ZZZZ</name>
<dbReference type="InterPro" id="IPR035965">
    <property type="entry name" value="PAS-like_dom_sf"/>
</dbReference>
<dbReference type="PANTHER" id="PTHR43304">
    <property type="entry name" value="PHYTOCHROME-LIKE PROTEIN CPH1"/>
    <property type="match status" value="1"/>
</dbReference>
<dbReference type="GO" id="GO:0000155">
    <property type="term" value="F:phosphorelay sensor kinase activity"/>
    <property type="evidence" value="ECO:0007669"/>
    <property type="project" value="InterPro"/>
</dbReference>
<dbReference type="SUPFAM" id="SSF47384">
    <property type="entry name" value="Homodimeric domain of signal transducing histidine kinase"/>
    <property type="match status" value="1"/>
</dbReference>
<dbReference type="CDD" id="cd00130">
    <property type="entry name" value="PAS"/>
    <property type="match status" value="1"/>
</dbReference>
<dbReference type="InterPro" id="IPR052162">
    <property type="entry name" value="Sensor_kinase/Photoreceptor"/>
</dbReference>
<dbReference type="PROSITE" id="PS50113">
    <property type="entry name" value="PAC"/>
    <property type="match status" value="1"/>
</dbReference>
<protein>
    <recommendedName>
        <fullName evidence="2">histidine kinase</fullName>
        <ecNumber evidence="2">2.7.13.3</ecNumber>
    </recommendedName>
</protein>
<dbReference type="SMART" id="SM00388">
    <property type="entry name" value="HisKA"/>
    <property type="match status" value="1"/>
</dbReference>
<dbReference type="InterPro" id="IPR013655">
    <property type="entry name" value="PAS_fold_3"/>
</dbReference>
<dbReference type="InterPro" id="IPR003661">
    <property type="entry name" value="HisK_dim/P_dom"/>
</dbReference>
<reference evidence="8" key="1">
    <citation type="journal article" date="2011" name="ISME J.">
        <title>Comparative metagenomics of microbial communities inhabiting deep-sea hydrothermal vent chimneys with contrasting chemistries.</title>
        <authorList>
            <person name="Xie W."/>
            <person name="Wang F."/>
            <person name="Guo L."/>
            <person name="Chen Z."/>
            <person name="Sievert S.M."/>
            <person name="Meng J."/>
            <person name="Huang G."/>
            <person name="Li Y."/>
            <person name="Yan Q."/>
            <person name="Wu S."/>
            <person name="Wang X."/>
            <person name="Chen S."/>
            <person name="He G."/>
            <person name="Xiao X."/>
            <person name="Xu A."/>
        </authorList>
    </citation>
    <scope>NUCLEOTIDE SEQUENCE</scope>
</reference>
<dbReference type="InterPro" id="IPR000700">
    <property type="entry name" value="PAS-assoc_C"/>
</dbReference>
<evidence type="ECO:0000259" key="7">
    <source>
        <dbReference type="PROSITE" id="PS50113"/>
    </source>
</evidence>
<dbReference type="Gene3D" id="3.30.450.20">
    <property type="entry name" value="PAS domain"/>
    <property type="match status" value="1"/>
</dbReference>
<keyword evidence="4" id="KW-0808">Transferase</keyword>
<accession>E3T324</accession>
<proteinExistence type="predicted"/>
<dbReference type="PROSITE" id="PS50112">
    <property type="entry name" value="PAS"/>
    <property type="match status" value="1"/>
</dbReference>
<dbReference type="SUPFAM" id="SSF55785">
    <property type="entry name" value="PYP-like sensor domain (PAS domain)"/>
    <property type="match status" value="1"/>
</dbReference>
<dbReference type="Gene3D" id="1.10.287.130">
    <property type="match status" value="1"/>
</dbReference>
<feature type="domain" description="PAS" evidence="6">
    <location>
        <begin position="10"/>
        <end position="80"/>
    </location>
</feature>
<dbReference type="EMBL" id="GU191800">
    <property type="protein sequence ID" value="ACZ28636.1"/>
    <property type="molecule type" value="Genomic_DNA"/>
</dbReference>
<evidence type="ECO:0000256" key="3">
    <source>
        <dbReference type="ARBA" id="ARBA00022553"/>
    </source>
</evidence>
<sequence>MQVEQALRTSEKRIQALYNSTPDMYFTVSEDGIVLSVNQFGASSLGYDQHELVNHSVWNIVHPDDLPAVQQQIKSIFTHHRETDEIEFRKLCKDGLELWVHERISLISRKNGVRELRIACRDVTGRRRAEEEARERQAQLAHLARVNTMGEMASGLAHELNQPLTAITTYASACLRMLQAGIKNPEKLSYGLEQTAVQARRAGEIIRRLREFIRKDTYQHTTVDVNALVAEVIGLTGRGNTR</sequence>
<dbReference type="Pfam" id="PF00512">
    <property type="entry name" value="HisKA"/>
    <property type="match status" value="1"/>
</dbReference>
<evidence type="ECO:0000313" key="8">
    <source>
        <dbReference type="EMBL" id="ACZ28636.1"/>
    </source>
</evidence>
<evidence type="ECO:0000256" key="2">
    <source>
        <dbReference type="ARBA" id="ARBA00012438"/>
    </source>
</evidence>
<dbReference type="NCBIfam" id="TIGR00229">
    <property type="entry name" value="sensory_box"/>
    <property type="match status" value="1"/>
</dbReference>
<evidence type="ECO:0000256" key="5">
    <source>
        <dbReference type="ARBA" id="ARBA00022777"/>
    </source>
</evidence>
<dbReference type="Pfam" id="PF08447">
    <property type="entry name" value="PAS_3"/>
    <property type="match status" value="1"/>
</dbReference>
<evidence type="ECO:0000256" key="1">
    <source>
        <dbReference type="ARBA" id="ARBA00000085"/>
    </source>
</evidence>
<organism evidence="8">
    <name type="scientific">uncultured organism</name>
    <dbReference type="NCBI Taxonomy" id="155900"/>
    <lineage>
        <taxon>unclassified sequences</taxon>
        <taxon>environmental samples</taxon>
    </lineage>
</organism>
<dbReference type="CDD" id="cd00082">
    <property type="entry name" value="HisKA"/>
    <property type="match status" value="1"/>
</dbReference>
<dbReference type="EC" id="2.7.13.3" evidence="2"/>
<feature type="domain" description="PAC" evidence="7">
    <location>
        <begin position="84"/>
        <end position="135"/>
    </location>
</feature>
<dbReference type="AlphaFoldDB" id="E3T324"/>
<dbReference type="InterPro" id="IPR000014">
    <property type="entry name" value="PAS"/>
</dbReference>
<keyword evidence="3" id="KW-0597">Phosphoprotein</keyword>